<dbReference type="GO" id="GO:0046872">
    <property type="term" value="F:metal ion binding"/>
    <property type="evidence" value="ECO:0007669"/>
    <property type="project" value="UniProtKB-KW"/>
</dbReference>
<evidence type="ECO:0000256" key="5">
    <source>
        <dbReference type="ARBA" id="ARBA00022842"/>
    </source>
</evidence>
<dbReference type="EMBL" id="FXSZ01000010">
    <property type="protein sequence ID" value="SMO78025.1"/>
    <property type="molecule type" value="Genomic_DNA"/>
</dbReference>
<dbReference type="PANTHER" id="PTHR34047">
    <property type="entry name" value="NUCLEAR INTRON MATURASE 1, MITOCHONDRIAL-RELATED"/>
    <property type="match status" value="1"/>
</dbReference>
<dbReference type="Pfam" id="PF08388">
    <property type="entry name" value="GIIM"/>
    <property type="match status" value="1"/>
</dbReference>
<evidence type="ECO:0000256" key="9">
    <source>
        <dbReference type="ARBA" id="ARBA00048173"/>
    </source>
</evidence>
<dbReference type="NCBIfam" id="TIGR04416">
    <property type="entry name" value="group_II_RT_mat"/>
    <property type="match status" value="1"/>
</dbReference>
<dbReference type="PROSITE" id="PS50878">
    <property type="entry name" value="RT_POL"/>
    <property type="match status" value="1"/>
</dbReference>
<dbReference type="AlphaFoldDB" id="A0A521E2H5"/>
<reference evidence="11 12" key="1">
    <citation type="submission" date="2017-05" db="EMBL/GenBank/DDBJ databases">
        <authorList>
            <person name="Varghese N."/>
            <person name="Submissions S."/>
        </authorList>
    </citation>
    <scope>NUCLEOTIDE SEQUENCE [LARGE SCALE GENOMIC DNA]</scope>
    <source>
        <strain evidence="11 12">DSM 21342</strain>
    </source>
</reference>
<keyword evidence="2" id="KW-0808">Transferase</keyword>
<keyword evidence="6 11" id="KW-0695">RNA-directed DNA polymerase</keyword>
<dbReference type="GO" id="GO:0003964">
    <property type="term" value="F:RNA-directed DNA polymerase activity"/>
    <property type="evidence" value="ECO:0007669"/>
    <property type="project" value="UniProtKB-KW"/>
</dbReference>
<evidence type="ECO:0000256" key="3">
    <source>
        <dbReference type="ARBA" id="ARBA00022695"/>
    </source>
</evidence>
<dbReference type="RefSeq" id="WP_142604541.1">
    <property type="nucleotide sequence ID" value="NZ_FXSZ01000010.1"/>
</dbReference>
<evidence type="ECO:0000256" key="8">
    <source>
        <dbReference type="ARBA" id="ARBA00034120"/>
    </source>
</evidence>
<dbReference type="PANTHER" id="PTHR34047:SF3">
    <property type="entry name" value="BLR2052 PROTEIN"/>
    <property type="match status" value="1"/>
</dbReference>
<dbReference type="GO" id="GO:0003723">
    <property type="term" value="F:RNA binding"/>
    <property type="evidence" value="ECO:0007669"/>
    <property type="project" value="InterPro"/>
</dbReference>
<feature type="domain" description="Reverse transcriptase" evidence="10">
    <location>
        <begin position="52"/>
        <end position="289"/>
    </location>
</feature>
<dbReference type="GO" id="GO:0051607">
    <property type="term" value="P:defense response to virus"/>
    <property type="evidence" value="ECO:0007669"/>
    <property type="project" value="UniProtKB-KW"/>
</dbReference>
<evidence type="ECO:0000256" key="7">
    <source>
        <dbReference type="ARBA" id="ARBA00023118"/>
    </source>
</evidence>
<gene>
    <name evidence="11" type="ORF">SAMN06265350_11058</name>
</gene>
<keyword evidence="3" id="KW-0548">Nucleotidyltransferase</keyword>
<evidence type="ECO:0000259" key="10">
    <source>
        <dbReference type="PROSITE" id="PS50878"/>
    </source>
</evidence>
<dbReference type="Pfam" id="PF00078">
    <property type="entry name" value="RVT_1"/>
    <property type="match status" value="1"/>
</dbReference>
<dbReference type="InterPro" id="IPR030931">
    <property type="entry name" value="Group_II_RT_mat"/>
</dbReference>
<evidence type="ECO:0000256" key="4">
    <source>
        <dbReference type="ARBA" id="ARBA00022723"/>
    </source>
</evidence>
<dbReference type="EC" id="2.7.7.49" evidence="1"/>
<dbReference type="InterPro" id="IPR000123">
    <property type="entry name" value="Reverse_transcriptase_msDNA"/>
</dbReference>
<dbReference type="Proteomes" id="UP000315971">
    <property type="component" value="Unassembled WGS sequence"/>
</dbReference>
<evidence type="ECO:0000256" key="6">
    <source>
        <dbReference type="ARBA" id="ARBA00022918"/>
    </source>
</evidence>
<evidence type="ECO:0000313" key="12">
    <source>
        <dbReference type="Proteomes" id="UP000315971"/>
    </source>
</evidence>
<keyword evidence="7" id="KW-0051">Antiviral defense</keyword>
<evidence type="ECO:0000313" key="11">
    <source>
        <dbReference type="EMBL" id="SMO78025.1"/>
    </source>
</evidence>
<name>A0A521E2H5_9SPHI</name>
<comment type="similarity">
    <text evidence="8">Belongs to the bacterial reverse transcriptase family.</text>
</comment>
<protein>
    <recommendedName>
        <fullName evidence="1">RNA-directed DNA polymerase</fullName>
        <ecNumber evidence="1">2.7.7.49</ecNumber>
    </recommendedName>
</protein>
<dbReference type="CDD" id="cd01651">
    <property type="entry name" value="RT_G2_intron"/>
    <property type="match status" value="1"/>
</dbReference>
<dbReference type="InterPro" id="IPR051083">
    <property type="entry name" value="GrpII_Intron_Splice-Mob/Def"/>
</dbReference>
<dbReference type="OrthoDB" id="9780724at2"/>
<dbReference type="InterPro" id="IPR013597">
    <property type="entry name" value="Mat_intron_G2"/>
</dbReference>
<dbReference type="InterPro" id="IPR043128">
    <property type="entry name" value="Rev_trsase/Diguanyl_cyclase"/>
</dbReference>
<dbReference type="InterPro" id="IPR000477">
    <property type="entry name" value="RT_dom"/>
</dbReference>
<proteinExistence type="inferred from homology"/>
<dbReference type="SUPFAM" id="SSF56672">
    <property type="entry name" value="DNA/RNA polymerases"/>
    <property type="match status" value="1"/>
</dbReference>
<evidence type="ECO:0000256" key="2">
    <source>
        <dbReference type="ARBA" id="ARBA00022679"/>
    </source>
</evidence>
<accession>A0A521E2H5</accession>
<dbReference type="Gene3D" id="3.30.70.270">
    <property type="match status" value="1"/>
</dbReference>
<keyword evidence="4" id="KW-0479">Metal-binding</keyword>
<keyword evidence="12" id="KW-1185">Reference proteome</keyword>
<organism evidence="11 12">
    <name type="scientific">Solitalea koreensis</name>
    <dbReference type="NCBI Taxonomy" id="543615"/>
    <lineage>
        <taxon>Bacteria</taxon>
        <taxon>Pseudomonadati</taxon>
        <taxon>Bacteroidota</taxon>
        <taxon>Sphingobacteriia</taxon>
        <taxon>Sphingobacteriales</taxon>
        <taxon>Sphingobacteriaceae</taxon>
        <taxon>Solitalea</taxon>
    </lineage>
</organism>
<comment type="catalytic activity">
    <reaction evidence="9">
        <text>DNA(n) + a 2'-deoxyribonucleoside 5'-triphosphate = DNA(n+1) + diphosphate</text>
        <dbReference type="Rhea" id="RHEA:22508"/>
        <dbReference type="Rhea" id="RHEA-COMP:17339"/>
        <dbReference type="Rhea" id="RHEA-COMP:17340"/>
        <dbReference type="ChEBI" id="CHEBI:33019"/>
        <dbReference type="ChEBI" id="CHEBI:61560"/>
        <dbReference type="ChEBI" id="CHEBI:173112"/>
        <dbReference type="EC" id="2.7.7.49"/>
    </reaction>
</comment>
<evidence type="ECO:0000256" key="1">
    <source>
        <dbReference type="ARBA" id="ARBA00012493"/>
    </source>
</evidence>
<sequence>MIDYFETKSQPITKVMVWQAYKKVKANKGSSGIDGMSWEYLDKYKKTELYQLWNRLTSGSYFPGPVRQVDIAKKAGGVRQLGIPTLLDRIAQEVVKHQLEKQVEPLFHESSYGYRPHRSCHDAVAQANRNSFNHDFVIDLDIKGFFDTIDHELLMKAVSHYCKEKWVLLYVARWLKAGVARQDGHCMKTELGTPQGGVISPLLANIFLHVVFDKWMEKEHPEKPFERYADDIVVHCKTEKQAQFVLGKITQRMVACKLTLHPIKTKIVNLRGKSEKKYPKSYDFLGFTIRPNSVKFKDKISVVPSVFISTKSRTIILQKFKSLAIHKRRVCIEKLAKELCPIIRGIMNYFHKFSHGHMRYVWNQLNARLLKWVKWEKGLYKYDSIKWLKQKYKTSPQLFPHWQLVHP</sequence>
<keyword evidence="5" id="KW-0460">Magnesium</keyword>
<dbReference type="InterPro" id="IPR043502">
    <property type="entry name" value="DNA/RNA_pol_sf"/>
</dbReference>
<dbReference type="PRINTS" id="PR00866">
    <property type="entry name" value="RNADNAPOLMS"/>
</dbReference>